<keyword evidence="2" id="KW-0255">Endonuclease</keyword>
<reference evidence="2 3" key="1">
    <citation type="journal article" date="2022" name="Microbiol. Res.">
        <title>Comparative genome analysis, predicted lifestyle and antimicrobial strategies of Lactococcus carnosus and Lactococcus paracarnosus isolated from meat.</title>
        <authorList>
            <person name="Werum V."/>
            <person name="Ehrmann M."/>
            <person name="Vogel R."/>
            <person name="Hilgarth M."/>
        </authorList>
    </citation>
    <scope>NUCLEOTIDE SEQUENCE [LARGE SCALE GENOMIC DNA]</scope>
    <source>
        <strain evidence="2 3">TMW21897</strain>
    </source>
</reference>
<organism evidence="2 3">
    <name type="scientific">Pseudolactococcus paracarnosus</name>
    <dbReference type="NCBI Taxonomy" id="2749962"/>
    <lineage>
        <taxon>Bacteria</taxon>
        <taxon>Bacillati</taxon>
        <taxon>Bacillota</taxon>
        <taxon>Bacilli</taxon>
        <taxon>Lactobacillales</taxon>
        <taxon>Streptococcaceae</taxon>
        <taxon>Pseudolactococcus</taxon>
    </lineage>
</organism>
<name>A0ABT0AK36_9LACT</name>
<dbReference type="InterPro" id="IPR002711">
    <property type="entry name" value="HNH"/>
</dbReference>
<dbReference type="Pfam" id="PF01844">
    <property type="entry name" value="HNH"/>
    <property type="match status" value="1"/>
</dbReference>
<dbReference type="InterPro" id="IPR003615">
    <property type="entry name" value="HNH_nuc"/>
</dbReference>
<evidence type="ECO:0000313" key="2">
    <source>
        <dbReference type="EMBL" id="MCJ1976918.1"/>
    </source>
</evidence>
<dbReference type="SMART" id="SM00507">
    <property type="entry name" value="HNHc"/>
    <property type="match status" value="1"/>
</dbReference>
<keyword evidence="3" id="KW-1185">Reference proteome</keyword>
<dbReference type="Gene3D" id="1.10.30.50">
    <property type="match status" value="1"/>
</dbReference>
<gene>
    <name evidence="2" type="ORF">GYN19_02965</name>
</gene>
<dbReference type="CDD" id="cd00085">
    <property type="entry name" value="HNHc"/>
    <property type="match status" value="1"/>
</dbReference>
<proteinExistence type="predicted"/>
<evidence type="ECO:0000259" key="1">
    <source>
        <dbReference type="SMART" id="SM00507"/>
    </source>
</evidence>
<dbReference type="Proteomes" id="UP001522462">
    <property type="component" value="Unassembled WGS sequence"/>
</dbReference>
<sequence>MEKICKKCKKSKELNSDNFSKKKTSKMGFDSMCKQCKKEYDKARYDKKRDKLLEDKKVYYKNNKKKLLARQGEYYQKNRDSCIESNKKWSDNNQVRRRMLCEKSRTKKHGADSTLTEKEWLLIKSYFFDSCAYCGIDEDVYFELSGEKLHHEHIVPLIKKGSYSLGNVVPSCRSCNSSKRNENFSDWYKNYKFYDELREKKIISYMNKQIKSGVDNV</sequence>
<comment type="caution">
    <text evidence="2">The sequence shown here is derived from an EMBL/GenBank/DDBJ whole genome shotgun (WGS) entry which is preliminary data.</text>
</comment>
<protein>
    <submittedName>
        <fullName evidence="2">HNH endonuclease</fullName>
    </submittedName>
</protein>
<dbReference type="RefSeq" id="WP_243913807.1">
    <property type="nucleotide sequence ID" value="NZ_JAAEDA010000003.1"/>
</dbReference>
<evidence type="ECO:0000313" key="3">
    <source>
        <dbReference type="Proteomes" id="UP001522462"/>
    </source>
</evidence>
<keyword evidence="2" id="KW-0378">Hydrolase</keyword>
<keyword evidence="2" id="KW-0540">Nuclease</keyword>
<feature type="domain" description="HNH nuclease" evidence="1">
    <location>
        <begin position="118"/>
        <end position="177"/>
    </location>
</feature>
<dbReference type="EMBL" id="JAAEDA010000003">
    <property type="protein sequence ID" value="MCJ1976918.1"/>
    <property type="molecule type" value="Genomic_DNA"/>
</dbReference>
<accession>A0ABT0AK36</accession>
<dbReference type="GO" id="GO:0004519">
    <property type="term" value="F:endonuclease activity"/>
    <property type="evidence" value="ECO:0007669"/>
    <property type="project" value="UniProtKB-KW"/>
</dbReference>